<dbReference type="EMBL" id="CP003620">
    <property type="protein sequence ID" value="AFZ14443.1"/>
    <property type="molecule type" value="Genomic_DNA"/>
</dbReference>
<dbReference type="KEGG" id="cep:Cri9333_3625"/>
<proteinExistence type="predicted"/>
<dbReference type="eggNOG" id="COG3040">
    <property type="taxonomic scope" value="Bacteria"/>
</dbReference>
<dbReference type="AlphaFoldDB" id="K9W262"/>
<dbReference type="OrthoDB" id="451203at2"/>
<dbReference type="HOGENOM" id="CLU_484726_0_0_3"/>
<dbReference type="PATRIC" id="fig|1173022.3.peg.3900"/>
<organism evidence="1 2">
    <name type="scientific">Crinalium epipsammum PCC 9333</name>
    <dbReference type="NCBI Taxonomy" id="1173022"/>
    <lineage>
        <taxon>Bacteria</taxon>
        <taxon>Bacillati</taxon>
        <taxon>Cyanobacteriota</taxon>
        <taxon>Cyanophyceae</taxon>
        <taxon>Gomontiellales</taxon>
        <taxon>Gomontiellaceae</taxon>
        <taxon>Crinalium</taxon>
    </lineage>
</organism>
<dbReference type="Proteomes" id="UP000010472">
    <property type="component" value="Chromosome"/>
</dbReference>
<dbReference type="InterPro" id="IPR021787">
    <property type="entry name" value="DUF3352"/>
</dbReference>
<dbReference type="RefSeq" id="WP_015204548.1">
    <property type="nucleotide sequence ID" value="NC_019753.1"/>
</dbReference>
<reference evidence="1 2" key="1">
    <citation type="submission" date="2012-06" db="EMBL/GenBank/DDBJ databases">
        <title>Finished chromosome of genome of Crinalium epipsammum PCC 9333.</title>
        <authorList>
            <consortium name="US DOE Joint Genome Institute"/>
            <person name="Gugger M."/>
            <person name="Coursin T."/>
            <person name="Rippka R."/>
            <person name="Tandeau De Marsac N."/>
            <person name="Huntemann M."/>
            <person name="Wei C.-L."/>
            <person name="Han J."/>
            <person name="Detter J.C."/>
            <person name="Han C."/>
            <person name="Tapia R."/>
            <person name="Davenport K."/>
            <person name="Daligault H."/>
            <person name="Erkkila T."/>
            <person name="Gu W."/>
            <person name="Munk A.C.C."/>
            <person name="Teshima H."/>
            <person name="Xu Y."/>
            <person name="Chain P."/>
            <person name="Chen A."/>
            <person name="Krypides N."/>
            <person name="Mavromatis K."/>
            <person name="Markowitz V."/>
            <person name="Szeto E."/>
            <person name="Ivanova N."/>
            <person name="Mikhailova N."/>
            <person name="Ovchinnikova G."/>
            <person name="Pagani I."/>
            <person name="Pati A."/>
            <person name="Goodwin L."/>
            <person name="Peters L."/>
            <person name="Pitluck S."/>
            <person name="Woyke T."/>
            <person name="Kerfeld C."/>
        </authorList>
    </citation>
    <scope>NUCLEOTIDE SEQUENCE [LARGE SCALE GENOMIC DNA]</scope>
    <source>
        <strain evidence="1 2">PCC 9333</strain>
    </source>
</reference>
<accession>K9W262</accession>
<dbReference type="Pfam" id="PF11832">
    <property type="entry name" value="DUF3352"/>
    <property type="match status" value="1"/>
</dbReference>
<evidence type="ECO:0000313" key="1">
    <source>
        <dbReference type="EMBL" id="AFZ14443.1"/>
    </source>
</evidence>
<gene>
    <name evidence="1" type="ORF">Cri9333_3625</name>
</gene>
<name>K9W262_9CYAN</name>
<protein>
    <recommendedName>
        <fullName evidence="3">DUF3352 domain-containing protein</fullName>
    </recommendedName>
</protein>
<dbReference type="STRING" id="1173022.Cri9333_3625"/>
<keyword evidence="2" id="KW-1185">Reference proteome</keyword>
<sequence>MKLRLFFSALIAGVLVLLLLGAGGFYWLISNSPLNLLKGGATSNPTAAIFVPKQAPVMVSLLVNPERLEAFSQVVAPVTQRLRSRAELNQIKESLLAGTDLEYYRDIHPWLGDEITWALTTPDIDRNRENGVQPGYLLAVTTNDAERSRQFLELFWQKQTVAGANLVFEQYKGVKLIYSNQPVLVSGTKSLTNLTTAVVGDRFVLFGNHPKVLRDAINNVQVGNLNNSRQYQQALEKLTDQKIGLTFVNLPAVKAGLGNNDSTIENSKPFGSLAIALGINRQGLIADTSLISANQENLTATSPALSQPVTALQYLPSSSFLGIAGNDLNQFWNQISATLKTDNTLSQLLNQSIVSLQKSWEISLPQDIFSWVQGEYALGMLPRSDRSEPDWIFVAEKSHVADEAIAHLDTVAKQQGFNVGLLPLDNQSIIGWTKLITVPVSNGKTQKVMKLEAQVEGVHTNVGKYEIFASSVEAIDQALKASDNSLLNSEKFKQAIAPLPQPNDGYVYLQWQNIEPILERQLPILKVVDLIGKPFLSHVRSLSLSSYGSENNVQHSKIFFQLSNIND</sequence>
<evidence type="ECO:0008006" key="3">
    <source>
        <dbReference type="Google" id="ProtNLM"/>
    </source>
</evidence>
<evidence type="ECO:0000313" key="2">
    <source>
        <dbReference type="Proteomes" id="UP000010472"/>
    </source>
</evidence>